<dbReference type="PANTHER" id="PTHR34222:SF99">
    <property type="entry name" value="PROTEIN, PUTATIVE-RELATED"/>
    <property type="match status" value="1"/>
</dbReference>
<organism evidence="1 2">
    <name type="scientific">Tanacetum coccineum</name>
    <dbReference type="NCBI Taxonomy" id="301880"/>
    <lineage>
        <taxon>Eukaryota</taxon>
        <taxon>Viridiplantae</taxon>
        <taxon>Streptophyta</taxon>
        <taxon>Embryophyta</taxon>
        <taxon>Tracheophyta</taxon>
        <taxon>Spermatophyta</taxon>
        <taxon>Magnoliopsida</taxon>
        <taxon>eudicotyledons</taxon>
        <taxon>Gunneridae</taxon>
        <taxon>Pentapetalae</taxon>
        <taxon>asterids</taxon>
        <taxon>campanulids</taxon>
        <taxon>Asterales</taxon>
        <taxon>Asteraceae</taxon>
        <taxon>Asteroideae</taxon>
        <taxon>Anthemideae</taxon>
        <taxon>Anthemidinae</taxon>
        <taxon>Tanacetum</taxon>
    </lineage>
</organism>
<evidence type="ECO:0000313" key="1">
    <source>
        <dbReference type="EMBL" id="GJS75641.1"/>
    </source>
</evidence>
<dbReference type="Proteomes" id="UP001151760">
    <property type="component" value="Unassembled WGS sequence"/>
</dbReference>
<name>A0ABQ4YDZ4_9ASTR</name>
<dbReference type="EMBL" id="BQNB010010318">
    <property type="protein sequence ID" value="GJS75641.1"/>
    <property type="molecule type" value="Genomic_DNA"/>
</dbReference>
<comment type="caution">
    <text evidence="1">The sequence shown here is derived from an EMBL/GenBank/DDBJ whole genome shotgun (WGS) entry which is preliminary data.</text>
</comment>
<proteinExistence type="predicted"/>
<gene>
    <name evidence="1" type="ORF">Tco_0725522</name>
</gene>
<reference evidence="1" key="2">
    <citation type="submission" date="2022-01" db="EMBL/GenBank/DDBJ databases">
        <authorList>
            <person name="Yamashiro T."/>
            <person name="Shiraishi A."/>
            <person name="Satake H."/>
            <person name="Nakayama K."/>
        </authorList>
    </citation>
    <scope>NUCLEOTIDE SEQUENCE</scope>
</reference>
<keyword evidence="2" id="KW-1185">Reference proteome</keyword>
<protein>
    <recommendedName>
        <fullName evidence="3">Retrotransposon gag domain-containing protein</fullName>
    </recommendedName>
</protein>
<dbReference type="PANTHER" id="PTHR34222">
    <property type="entry name" value="GAG_PRE-INTEGRS DOMAIN-CONTAINING PROTEIN"/>
    <property type="match status" value="1"/>
</dbReference>
<sequence length="141" mass="15937">MYNLSIIKTYDKVDGSIIFRLHHQISTLKQNGSSIADYYHKLNALWKQYDAIIELPKCVCNASESFKKHNQLLKLMQFLMGLDDSYMQIRSSILSKKVLPDVRSAYATISSEESHRVVAGSIDGSSQRNQASAFVSNVPYS</sequence>
<accession>A0ABQ4YDZ4</accession>
<reference evidence="1" key="1">
    <citation type="journal article" date="2022" name="Int. J. Mol. Sci.">
        <title>Draft Genome of Tanacetum Coccineum: Genomic Comparison of Closely Related Tanacetum-Family Plants.</title>
        <authorList>
            <person name="Yamashiro T."/>
            <person name="Shiraishi A."/>
            <person name="Nakayama K."/>
            <person name="Satake H."/>
        </authorList>
    </citation>
    <scope>NUCLEOTIDE SEQUENCE</scope>
</reference>
<evidence type="ECO:0008006" key="3">
    <source>
        <dbReference type="Google" id="ProtNLM"/>
    </source>
</evidence>
<evidence type="ECO:0000313" key="2">
    <source>
        <dbReference type="Proteomes" id="UP001151760"/>
    </source>
</evidence>